<keyword evidence="10" id="KW-0732">Signal</keyword>
<dbReference type="SUPFAM" id="SSF54534">
    <property type="entry name" value="FKBP-like"/>
    <property type="match status" value="1"/>
</dbReference>
<accession>A0A3S9B912</accession>
<dbReference type="AlphaFoldDB" id="A0A3S9B912"/>
<evidence type="ECO:0000256" key="3">
    <source>
        <dbReference type="ARBA" id="ARBA00013194"/>
    </source>
</evidence>
<dbReference type="EMBL" id="CP032509">
    <property type="protein sequence ID" value="AZN73399.1"/>
    <property type="molecule type" value="Genomic_DNA"/>
</dbReference>
<dbReference type="InterPro" id="IPR000297">
    <property type="entry name" value="PPIase_PpiC"/>
</dbReference>
<feature type="domain" description="PpiC" evidence="11">
    <location>
        <begin position="151"/>
        <end position="241"/>
    </location>
</feature>
<dbReference type="Gene3D" id="3.10.50.40">
    <property type="match status" value="1"/>
</dbReference>
<protein>
    <recommendedName>
        <fullName evidence="4">Parvulin-like PPIase</fullName>
        <ecNumber evidence="3">5.2.1.8</ecNumber>
    </recommendedName>
    <alternativeName>
        <fullName evidence="6">Peptidyl-prolyl cis-trans isomerase plp</fullName>
    </alternativeName>
    <alternativeName>
        <fullName evidence="7">Rotamase plp</fullName>
    </alternativeName>
</protein>
<evidence type="ECO:0000313" key="13">
    <source>
        <dbReference type="Proteomes" id="UP000268192"/>
    </source>
</evidence>
<dbReference type="Proteomes" id="UP000268192">
    <property type="component" value="Chromosome"/>
</dbReference>
<feature type="region of interest" description="Disordered" evidence="9">
    <location>
        <begin position="292"/>
        <end position="322"/>
    </location>
</feature>
<evidence type="ECO:0000256" key="1">
    <source>
        <dbReference type="ARBA" id="ARBA00000971"/>
    </source>
</evidence>
<dbReference type="PANTHER" id="PTHR47245">
    <property type="entry name" value="PEPTIDYLPROLYL ISOMERASE"/>
    <property type="match status" value="1"/>
</dbReference>
<comment type="catalytic activity">
    <reaction evidence="1">
        <text>[protein]-peptidylproline (omega=180) = [protein]-peptidylproline (omega=0)</text>
        <dbReference type="Rhea" id="RHEA:16237"/>
        <dbReference type="Rhea" id="RHEA-COMP:10747"/>
        <dbReference type="Rhea" id="RHEA-COMP:10748"/>
        <dbReference type="ChEBI" id="CHEBI:83833"/>
        <dbReference type="ChEBI" id="CHEBI:83834"/>
        <dbReference type="EC" id="5.2.1.8"/>
    </reaction>
</comment>
<proteinExistence type="inferred from homology"/>
<dbReference type="Pfam" id="PF13616">
    <property type="entry name" value="Rotamase_3"/>
    <property type="match status" value="1"/>
</dbReference>
<evidence type="ECO:0000256" key="10">
    <source>
        <dbReference type="SAM" id="SignalP"/>
    </source>
</evidence>
<keyword evidence="13" id="KW-1185">Reference proteome</keyword>
<feature type="signal peptide" evidence="10">
    <location>
        <begin position="1"/>
        <end position="26"/>
    </location>
</feature>
<evidence type="ECO:0000256" key="8">
    <source>
        <dbReference type="PROSITE-ProRule" id="PRU00278"/>
    </source>
</evidence>
<evidence type="ECO:0000313" key="12">
    <source>
        <dbReference type="EMBL" id="AZN73399.1"/>
    </source>
</evidence>
<dbReference type="EC" id="5.2.1.8" evidence="3"/>
<name>A0A3S9B912_9HYPH</name>
<dbReference type="PROSITE" id="PS50198">
    <property type="entry name" value="PPIC_PPIASE_2"/>
    <property type="match status" value="1"/>
</dbReference>
<dbReference type="InterPro" id="IPR023058">
    <property type="entry name" value="PPIase_PpiC_CS"/>
</dbReference>
<reference evidence="12 13" key="1">
    <citation type="submission" date="2018-09" db="EMBL/GenBank/DDBJ databases">
        <title>Marinorhizobium profundi gen. nov., sp. nov., isolated from a deep-sea sediment sample from the New Britain Trench and proposal of Marinorhizobiaceae fam. nov. in the order Rhizobiales of the class Alphaproteobacteria.</title>
        <authorList>
            <person name="Cao J."/>
        </authorList>
    </citation>
    <scope>NUCLEOTIDE SEQUENCE [LARGE SCALE GENOMIC DNA]</scope>
    <source>
        <strain evidence="12 13">WS11</strain>
    </source>
</reference>
<sequence length="322" mass="34401">MKRYLSLALLAALSAGTALSSPAAFAQTEAPAVEGEAATPAADTVIATVGGQDIYESELEYAMSDLDPQFEQLPPEQRRVAALAALIDIKLLARQAEDAGLGEGEEFQRRIDFLRDRALHNAYFQEEILNGITEEQVRARYDQEVAAMDPAEEVNARHILVESEEEAVALIEQLDGGADFAELATENSTDGSAANGGDLGYFQQGQMVPPFEEAAFALEPGAYTAEPVQSQFGWHVIKVEDRRDAEPPAFEQVATQVRQVVLRERYLEVLEDARGSGDVEIADPALAEAYAAANAPAGEPAGGEEAPATDEAPAAEEAPAAQ</sequence>
<dbReference type="InterPro" id="IPR050245">
    <property type="entry name" value="PrsA_foldase"/>
</dbReference>
<comment type="similarity">
    <text evidence="2">Belongs to the PpiC/parvulin rotamase family.</text>
</comment>
<dbReference type="Gene3D" id="1.10.8.1040">
    <property type="match status" value="1"/>
</dbReference>
<dbReference type="OrthoDB" id="14196at2"/>
<feature type="chain" id="PRO_5019461833" description="Parvulin-like PPIase" evidence="10">
    <location>
        <begin position="27"/>
        <end position="322"/>
    </location>
</feature>
<evidence type="ECO:0000256" key="9">
    <source>
        <dbReference type="SAM" id="MobiDB-lite"/>
    </source>
</evidence>
<dbReference type="PROSITE" id="PS01096">
    <property type="entry name" value="PPIC_PPIASE_1"/>
    <property type="match status" value="1"/>
</dbReference>
<keyword evidence="5 8" id="KW-0697">Rotamase</keyword>
<gene>
    <name evidence="12" type="ORF">D5400_20800</name>
</gene>
<dbReference type="RefSeq" id="WP_126012301.1">
    <property type="nucleotide sequence ID" value="NZ_CP032509.1"/>
</dbReference>
<dbReference type="InterPro" id="IPR046357">
    <property type="entry name" value="PPIase_dom_sf"/>
</dbReference>
<dbReference type="GO" id="GO:0003755">
    <property type="term" value="F:peptidyl-prolyl cis-trans isomerase activity"/>
    <property type="evidence" value="ECO:0007669"/>
    <property type="project" value="UniProtKB-KW"/>
</dbReference>
<evidence type="ECO:0000256" key="6">
    <source>
        <dbReference type="ARBA" id="ARBA00030642"/>
    </source>
</evidence>
<organism evidence="12 13">
    <name type="scientific">Georhizobium profundi</name>
    <dbReference type="NCBI Taxonomy" id="2341112"/>
    <lineage>
        <taxon>Bacteria</taxon>
        <taxon>Pseudomonadati</taxon>
        <taxon>Pseudomonadota</taxon>
        <taxon>Alphaproteobacteria</taxon>
        <taxon>Hyphomicrobiales</taxon>
        <taxon>Rhizobiaceae</taxon>
        <taxon>Georhizobium</taxon>
    </lineage>
</organism>
<dbReference type="PANTHER" id="PTHR47245:SF2">
    <property type="entry name" value="PEPTIDYL-PROLYL CIS-TRANS ISOMERASE HP_0175-RELATED"/>
    <property type="match status" value="1"/>
</dbReference>
<evidence type="ECO:0000259" key="11">
    <source>
        <dbReference type="PROSITE" id="PS50198"/>
    </source>
</evidence>
<keyword evidence="8 12" id="KW-0413">Isomerase</keyword>
<evidence type="ECO:0000256" key="5">
    <source>
        <dbReference type="ARBA" id="ARBA00023110"/>
    </source>
</evidence>
<dbReference type="InterPro" id="IPR027304">
    <property type="entry name" value="Trigger_fact/SurA_dom_sf"/>
</dbReference>
<evidence type="ECO:0000256" key="7">
    <source>
        <dbReference type="ARBA" id="ARBA00031484"/>
    </source>
</evidence>
<dbReference type="SUPFAM" id="SSF109998">
    <property type="entry name" value="Triger factor/SurA peptide-binding domain-like"/>
    <property type="match status" value="1"/>
</dbReference>
<evidence type="ECO:0000256" key="4">
    <source>
        <dbReference type="ARBA" id="ARBA00018370"/>
    </source>
</evidence>
<dbReference type="KEGG" id="abaw:D5400_20800"/>
<evidence type="ECO:0000256" key="2">
    <source>
        <dbReference type="ARBA" id="ARBA00007656"/>
    </source>
</evidence>